<gene>
    <name evidence="2" type="ORF">MEDL_31496</name>
</gene>
<proteinExistence type="predicted"/>
<sequence>MNDPNAKLTWKQQRFSTPTPGTGPYGAKEGQYYSYMESSHPAASTGQELTATFVMRNEISEAPTSMFVILLQYAWGNNGLVRTSERVRNSKGSYLIKEGEQGNQWNLANISILPVSDLQVNIICTFEPEDPDCVFDLSKGDYNWDIKQVNVMAGIYQTCKYHVEINRQINTMVEIYQTGKTLSAHTGPSSAHTVDSFIVYLASDRPMGGTAVMSFKVPPMGTLYF</sequence>
<reference evidence="2" key="1">
    <citation type="submission" date="2021-03" db="EMBL/GenBank/DDBJ databases">
        <authorList>
            <person name="Bekaert M."/>
        </authorList>
    </citation>
    <scope>NUCLEOTIDE SEQUENCE</scope>
</reference>
<comment type="caution">
    <text evidence="2">The sequence shown here is derived from an EMBL/GenBank/DDBJ whole genome shotgun (WGS) entry which is preliminary data.</text>
</comment>
<dbReference type="OrthoDB" id="6161215at2759"/>
<dbReference type="EMBL" id="CAJPWZ010001577">
    <property type="protein sequence ID" value="CAG2217841.1"/>
    <property type="molecule type" value="Genomic_DNA"/>
</dbReference>
<accession>A0A8S3SBU5</accession>
<dbReference type="Proteomes" id="UP000683360">
    <property type="component" value="Unassembled WGS sequence"/>
</dbReference>
<evidence type="ECO:0000313" key="3">
    <source>
        <dbReference type="Proteomes" id="UP000683360"/>
    </source>
</evidence>
<organism evidence="2 3">
    <name type="scientific">Mytilus edulis</name>
    <name type="common">Blue mussel</name>
    <dbReference type="NCBI Taxonomy" id="6550"/>
    <lineage>
        <taxon>Eukaryota</taxon>
        <taxon>Metazoa</taxon>
        <taxon>Spiralia</taxon>
        <taxon>Lophotrochozoa</taxon>
        <taxon>Mollusca</taxon>
        <taxon>Bivalvia</taxon>
        <taxon>Autobranchia</taxon>
        <taxon>Pteriomorphia</taxon>
        <taxon>Mytilida</taxon>
        <taxon>Mytiloidea</taxon>
        <taxon>Mytilidae</taxon>
        <taxon>Mytilinae</taxon>
        <taxon>Mytilus</taxon>
    </lineage>
</organism>
<feature type="region of interest" description="Disordered" evidence="1">
    <location>
        <begin position="1"/>
        <end position="24"/>
    </location>
</feature>
<feature type="compositionally biased region" description="Polar residues" evidence="1">
    <location>
        <begin position="10"/>
        <end position="20"/>
    </location>
</feature>
<protein>
    <submittedName>
        <fullName evidence="2">Uncharacterized protein</fullName>
    </submittedName>
</protein>
<evidence type="ECO:0000313" key="2">
    <source>
        <dbReference type="EMBL" id="CAG2217841.1"/>
    </source>
</evidence>
<keyword evidence="3" id="KW-1185">Reference proteome</keyword>
<evidence type="ECO:0000256" key="1">
    <source>
        <dbReference type="SAM" id="MobiDB-lite"/>
    </source>
</evidence>
<name>A0A8S3SBU5_MYTED</name>
<dbReference type="AlphaFoldDB" id="A0A8S3SBU5"/>